<dbReference type="Proteomes" id="UP000256562">
    <property type="component" value="Unassembled WGS sequence"/>
</dbReference>
<reference evidence="1 2" key="1">
    <citation type="journal article" date="2018" name="Vet. Microbiol.">
        <title>Characterisation of Staphylococcus felis isolated from cats using whole genome sequencing.</title>
        <authorList>
            <person name="Worthing K."/>
            <person name="Pang S."/>
            <person name="Trott D.J."/>
            <person name="Abraham S."/>
            <person name="Coombs G.W."/>
            <person name="Jordan D."/>
            <person name="McIntyre L."/>
            <person name="Davies M.R."/>
            <person name="Norris J."/>
        </authorList>
    </citation>
    <scope>NUCLEOTIDE SEQUENCE [LARGE SCALE GENOMIC DNA]</scope>
    <source>
        <strain evidence="1 2">F9</strain>
    </source>
</reference>
<organism evidence="1 2">
    <name type="scientific">Staphylococcus felis</name>
    <dbReference type="NCBI Taxonomy" id="46127"/>
    <lineage>
        <taxon>Bacteria</taxon>
        <taxon>Bacillati</taxon>
        <taxon>Bacillota</taxon>
        <taxon>Bacilli</taxon>
        <taxon>Bacillales</taxon>
        <taxon>Staphylococcaceae</taxon>
        <taxon>Staphylococcus</taxon>
    </lineage>
</organism>
<name>A0A3E0IST3_9STAP</name>
<sequence>FQRQREEALAKTIDELKKKYGNGIVSKAISYTESGTKNSRLGLMAGHKM</sequence>
<accession>A0A3E0IST3</accession>
<protein>
    <submittedName>
        <fullName evidence="1">DNA repair protein</fullName>
    </submittedName>
</protein>
<dbReference type="AlphaFoldDB" id="A0A3E0IST3"/>
<proteinExistence type="predicted"/>
<gene>
    <name evidence="1" type="ORF">DOS83_00675</name>
</gene>
<evidence type="ECO:0000313" key="1">
    <source>
        <dbReference type="EMBL" id="REI01028.1"/>
    </source>
</evidence>
<comment type="caution">
    <text evidence="1">The sequence shown here is derived from an EMBL/GenBank/DDBJ whole genome shotgun (WGS) entry which is preliminary data.</text>
</comment>
<feature type="non-terminal residue" evidence="1">
    <location>
        <position position="1"/>
    </location>
</feature>
<evidence type="ECO:0000313" key="2">
    <source>
        <dbReference type="Proteomes" id="UP000256562"/>
    </source>
</evidence>
<dbReference type="EMBL" id="QKXQ01000033">
    <property type="protein sequence ID" value="REI01028.1"/>
    <property type="molecule type" value="Genomic_DNA"/>
</dbReference>